<dbReference type="Pfam" id="PF09976">
    <property type="entry name" value="TPR_21"/>
    <property type="match status" value="1"/>
</dbReference>
<keyword evidence="2" id="KW-0812">Transmembrane</keyword>
<feature type="domain" description="Ancillary SecYEG translocon subunit/Cell division coordinator CpoB TPR" evidence="3">
    <location>
        <begin position="44"/>
        <end position="209"/>
    </location>
</feature>
<keyword evidence="2" id="KW-1133">Transmembrane helix</keyword>
<feature type="transmembrane region" description="Helical" evidence="2">
    <location>
        <begin position="50"/>
        <end position="67"/>
    </location>
</feature>
<evidence type="ECO:0000313" key="5">
    <source>
        <dbReference type="Proteomes" id="UP000194420"/>
    </source>
</evidence>
<accession>A0A1Y6FF42</accession>
<evidence type="ECO:0000256" key="1">
    <source>
        <dbReference type="SAM" id="MobiDB-lite"/>
    </source>
</evidence>
<feature type="region of interest" description="Disordered" evidence="1">
    <location>
        <begin position="1"/>
        <end position="20"/>
    </location>
</feature>
<keyword evidence="5" id="KW-1185">Reference proteome</keyword>
<dbReference type="EMBL" id="FXWG01000003">
    <property type="protein sequence ID" value="SMQ73554.1"/>
    <property type="molecule type" value="Genomic_DNA"/>
</dbReference>
<reference evidence="5" key="1">
    <citation type="submission" date="2017-04" db="EMBL/GenBank/DDBJ databases">
        <authorList>
            <person name="Varghese N."/>
            <person name="Submissions S."/>
        </authorList>
    </citation>
    <scope>NUCLEOTIDE SEQUENCE [LARGE SCALE GENOMIC DNA]</scope>
</reference>
<protein>
    <recommendedName>
        <fullName evidence="3">Ancillary SecYEG translocon subunit/Cell division coordinator CpoB TPR domain-containing protein</fullName>
    </recommendedName>
</protein>
<proteinExistence type="predicted"/>
<gene>
    <name evidence="4" type="ORF">SAMN06297468_2233</name>
</gene>
<dbReference type="Proteomes" id="UP000194420">
    <property type="component" value="Unassembled WGS sequence"/>
</dbReference>
<dbReference type="AlphaFoldDB" id="A0A1Y6FF42"/>
<feature type="compositionally biased region" description="Basic and acidic residues" evidence="1">
    <location>
        <begin position="9"/>
        <end position="20"/>
    </location>
</feature>
<organism evidence="4 5">
    <name type="scientific">Altererythrobacter xiamenensis</name>
    <dbReference type="NCBI Taxonomy" id="1316679"/>
    <lineage>
        <taxon>Bacteria</taxon>
        <taxon>Pseudomonadati</taxon>
        <taxon>Pseudomonadota</taxon>
        <taxon>Alphaproteobacteria</taxon>
        <taxon>Sphingomonadales</taxon>
        <taxon>Erythrobacteraceae</taxon>
        <taxon>Altererythrobacter</taxon>
    </lineage>
</organism>
<evidence type="ECO:0000313" key="4">
    <source>
        <dbReference type="EMBL" id="SMQ73554.1"/>
    </source>
</evidence>
<evidence type="ECO:0000256" key="2">
    <source>
        <dbReference type="SAM" id="Phobius"/>
    </source>
</evidence>
<keyword evidence="2" id="KW-0472">Membrane</keyword>
<dbReference type="InterPro" id="IPR018704">
    <property type="entry name" value="SecYEG/CpoB_TPR"/>
</dbReference>
<evidence type="ECO:0000259" key="3">
    <source>
        <dbReference type="Pfam" id="PF09976"/>
    </source>
</evidence>
<name>A0A1Y6FF42_9SPHN</name>
<sequence length="266" mass="28224">MALKPSNKKTPEEQKADKLAAQDDVLMREIDDAVRQDEFARLAKTWGKPILGLLVVALVAFGGYLFWDARQEAEMEKSSENLVAALDQYGAGNLDSAAEQAAALAAEGEGGAAAAALMLQAGIALQNEKPQEAEQLFGQVATSDTAPPALRDLALIRQIAATYDRREPEEVIARLGPLAVPGNPFFGSAGEMVAMAYMEQGERQKAGTLFGEIAKNEDVPETLRSRARQMAGLLGVDAIEDVDELLEEQGVAPDDAASGAEAAPTE</sequence>
<dbReference type="RefSeq" id="WP_234990054.1">
    <property type="nucleotide sequence ID" value="NZ_FXWG01000003.1"/>
</dbReference>